<dbReference type="EMBL" id="JAVIIW010000062">
    <property type="protein sequence ID" value="MDX8482951.1"/>
    <property type="molecule type" value="Genomic_DNA"/>
</dbReference>
<protein>
    <submittedName>
        <fullName evidence="5">Glycosyltransferase</fullName>
        <ecNumber evidence="5">2.4.-.-</ecNumber>
    </submittedName>
</protein>
<keyword evidence="6" id="KW-1185">Reference proteome</keyword>
<keyword evidence="3 5" id="KW-0808">Transferase</keyword>
<dbReference type="Pfam" id="PF13641">
    <property type="entry name" value="Glyco_tranf_2_3"/>
    <property type="match status" value="1"/>
</dbReference>
<keyword evidence="2 5" id="KW-0328">Glycosyltransferase</keyword>
<dbReference type="Proteomes" id="UP001287059">
    <property type="component" value="Unassembled WGS sequence"/>
</dbReference>
<dbReference type="InterPro" id="IPR011990">
    <property type="entry name" value="TPR-like_helical_dom_sf"/>
</dbReference>
<proteinExistence type="inferred from homology"/>
<reference evidence="5 6" key="1">
    <citation type="submission" date="2023-08" db="EMBL/GenBank/DDBJ databases">
        <title>Implementing the SeqCode for naming new Mesorhizobium species isolated from Vachellia karroo root nodules.</title>
        <authorList>
            <person name="Van Lill M."/>
        </authorList>
    </citation>
    <scope>NUCLEOTIDE SEQUENCE [LARGE SCALE GENOMIC DNA]</scope>
    <source>
        <strain evidence="5 6">VK24D</strain>
    </source>
</reference>
<evidence type="ECO:0000313" key="5">
    <source>
        <dbReference type="EMBL" id="MDX8482951.1"/>
    </source>
</evidence>
<dbReference type="PANTHER" id="PTHR43179">
    <property type="entry name" value="RHAMNOSYLTRANSFERASE WBBL"/>
    <property type="match status" value="1"/>
</dbReference>
<accession>A0ABU4Y7P2</accession>
<dbReference type="PANTHER" id="PTHR43179:SF12">
    <property type="entry name" value="GALACTOFURANOSYLTRANSFERASE GLFT2"/>
    <property type="match status" value="1"/>
</dbReference>
<organism evidence="5 6">
    <name type="scientific">Mesorhizobium album</name>
    <dbReference type="NCBI Taxonomy" id="3072314"/>
    <lineage>
        <taxon>Bacteria</taxon>
        <taxon>Pseudomonadati</taxon>
        <taxon>Pseudomonadota</taxon>
        <taxon>Alphaproteobacteria</taxon>
        <taxon>Hyphomicrobiales</taxon>
        <taxon>Phyllobacteriaceae</taxon>
        <taxon>Mesorhizobium</taxon>
    </lineage>
</organism>
<dbReference type="InterPro" id="IPR029044">
    <property type="entry name" value="Nucleotide-diphossugar_trans"/>
</dbReference>
<evidence type="ECO:0000256" key="2">
    <source>
        <dbReference type="ARBA" id="ARBA00022676"/>
    </source>
</evidence>
<evidence type="ECO:0000313" key="6">
    <source>
        <dbReference type="Proteomes" id="UP001287059"/>
    </source>
</evidence>
<sequence length="850" mass="92166">MAFEEPHHHSLELLAAQALARGEAEAAFKFADRRCRVRPYPEPRSYVLRGEALFRLGDKSAAIRDLRIALDLAPEDVAANRRMLAWAGSAEKREAAGVLVTQDRDLDTLRMAIEVLRAAGRRHFGSLTILDATIEGWAVWEGNAPLELTVTDGSGSVACRIRPDPVHPLRDLGHAAAFRLPRPNSPSSQLISLSVEGEEFLSRRVPGNAAPASDPHAPHADGTVLAAQMDVPEVTVVVPVFKGYDATRACLDSLMSAVRPPRHRILLVDNATPEARIADYLDELSTRTSVELIKFTRNLGFVGAVNRALSLIPEGDVVLLNSDTIVPIGFIDRLAEAARSSPDIGTVTPLSNNGEYTSFPIPNTANPVGSLGDVTMIDGIAARTNAGHVVDLPSGIGFCLYVTRACFDAVGLLSEDFDQGYLEDADFCLRARERGFRSVCAPGVFVGHAGSVSFGRDKRSLVVRNLGVLKRRFPEYTKQSAAFVRADPLRGMRESIERAAPISAANPRLLVTGTGAVGAVTRERARQLLSEKVPAIILEVRHEAHGPSAGLLNPAGGLPQSMRLQLSLSSEREALREYVNGMRPSGIEILDPAAVSLCLIDLIVALGIPFDIFIADAGLLGRRNESFSASAIRSAWPDRRKPAIRSNDARVEADERSRVQRWRGLSEAAKRILVPCDHAQAFAAGFFAGHRLDSTGIGAAVRNLPHKPTKQTVSRLGLVPVRSDPQEQFLMRFLAGVLRERRADLSITVVGSTLDDYGLMRFGNTFVTGSVETAEFDWVLKSYSLQSLFLCATRPIFGHPLATLSLNSALPVAFFDWSLGRLTPRNGDLPIDPGSNLSNITSSLCDWLES</sequence>
<dbReference type="RefSeq" id="WP_320291057.1">
    <property type="nucleotide sequence ID" value="NZ_JAVIIW010000062.1"/>
</dbReference>
<keyword evidence="4" id="KW-0802">TPR repeat</keyword>
<dbReference type="InterPro" id="IPR019734">
    <property type="entry name" value="TPR_rpt"/>
</dbReference>
<comment type="similarity">
    <text evidence="1">Belongs to the glycosyltransferase 2 family.</text>
</comment>
<dbReference type="SUPFAM" id="SSF48452">
    <property type="entry name" value="TPR-like"/>
    <property type="match status" value="1"/>
</dbReference>
<feature type="repeat" description="TPR" evidence="4">
    <location>
        <begin position="43"/>
        <end position="76"/>
    </location>
</feature>
<dbReference type="Gene3D" id="1.25.40.10">
    <property type="entry name" value="Tetratricopeptide repeat domain"/>
    <property type="match status" value="1"/>
</dbReference>
<dbReference type="EC" id="2.4.-.-" evidence="5"/>
<evidence type="ECO:0000256" key="4">
    <source>
        <dbReference type="PROSITE-ProRule" id="PRU00339"/>
    </source>
</evidence>
<dbReference type="SMART" id="SM00028">
    <property type="entry name" value="TPR"/>
    <property type="match status" value="1"/>
</dbReference>
<evidence type="ECO:0000256" key="1">
    <source>
        <dbReference type="ARBA" id="ARBA00006739"/>
    </source>
</evidence>
<evidence type="ECO:0000256" key="3">
    <source>
        <dbReference type="ARBA" id="ARBA00022679"/>
    </source>
</evidence>
<dbReference type="GO" id="GO:0016757">
    <property type="term" value="F:glycosyltransferase activity"/>
    <property type="evidence" value="ECO:0007669"/>
    <property type="project" value="UniProtKB-KW"/>
</dbReference>
<dbReference type="PROSITE" id="PS50005">
    <property type="entry name" value="TPR"/>
    <property type="match status" value="1"/>
</dbReference>
<dbReference type="SUPFAM" id="SSF53448">
    <property type="entry name" value="Nucleotide-diphospho-sugar transferases"/>
    <property type="match status" value="1"/>
</dbReference>
<dbReference type="Gene3D" id="3.90.550.10">
    <property type="entry name" value="Spore Coat Polysaccharide Biosynthesis Protein SpsA, Chain A"/>
    <property type="match status" value="1"/>
</dbReference>
<gene>
    <name evidence="5" type="ORF">RFN28_31505</name>
</gene>
<comment type="caution">
    <text evidence="5">The sequence shown here is derived from an EMBL/GenBank/DDBJ whole genome shotgun (WGS) entry which is preliminary data.</text>
</comment>
<name>A0ABU4Y7P2_9HYPH</name>